<accession>A0A315XY76</accession>
<comment type="caution">
    <text evidence="4">The sequence shown here is derived from an EMBL/GenBank/DDBJ whole genome shotgun (WGS) entry which is preliminary data.</text>
</comment>
<dbReference type="InterPro" id="IPR036439">
    <property type="entry name" value="Dockerin_dom_sf"/>
</dbReference>
<evidence type="ECO:0000313" key="5">
    <source>
        <dbReference type="Proteomes" id="UP000245720"/>
    </source>
</evidence>
<dbReference type="PROSITE" id="PS51766">
    <property type="entry name" value="DOCKERIN"/>
    <property type="match status" value="1"/>
</dbReference>
<evidence type="ECO:0000313" key="4">
    <source>
        <dbReference type="EMBL" id="PWJ12560.1"/>
    </source>
</evidence>
<keyword evidence="2" id="KW-0732">Signal</keyword>
<organism evidence="4 5">
    <name type="scientific">Ruminococcus flavefaciens</name>
    <dbReference type="NCBI Taxonomy" id="1265"/>
    <lineage>
        <taxon>Bacteria</taxon>
        <taxon>Bacillati</taxon>
        <taxon>Bacillota</taxon>
        <taxon>Clostridia</taxon>
        <taxon>Eubacteriales</taxon>
        <taxon>Oscillospiraceae</taxon>
        <taxon>Ruminococcus</taxon>
    </lineage>
</organism>
<dbReference type="GO" id="GO:0000272">
    <property type="term" value="P:polysaccharide catabolic process"/>
    <property type="evidence" value="ECO:0007669"/>
    <property type="project" value="InterPro"/>
</dbReference>
<dbReference type="SUPFAM" id="SSF63446">
    <property type="entry name" value="Type I dockerin domain"/>
    <property type="match status" value="1"/>
</dbReference>
<dbReference type="InterPro" id="IPR016134">
    <property type="entry name" value="Dockerin_dom"/>
</dbReference>
<gene>
    <name evidence="4" type="ORF">IE37_01643</name>
</gene>
<evidence type="ECO:0000259" key="3">
    <source>
        <dbReference type="PROSITE" id="PS51766"/>
    </source>
</evidence>
<feature type="region of interest" description="Disordered" evidence="1">
    <location>
        <begin position="263"/>
        <end position="284"/>
    </location>
</feature>
<dbReference type="RefSeq" id="WP_109726424.1">
    <property type="nucleotide sequence ID" value="NZ_QGDI01000006.1"/>
</dbReference>
<feature type="signal peptide" evidence="2">
    <location>
        <begin position="1"/>
        <end position="28"/>
    </location>
</feature>
<reference evidence="4 5" key="1">
    <citation type="submission" date="2018-05" db="EMBL/GenBank/DDBJ databases">
        <title>The Hungate 1000. A catalogue of reference genomes from the rumen microbiome.</title>
        <authorList>
            <person name="Kelly W."/>
        </authorList>
    </citation>
    <scope>NUCLEOTIDE SEQUENCE [LARGE SCALE GENOMIC DNA]</scope>
    <source>
        <strain evidence="4 5">SAb67</strain>
    </source>
</reference>
<feature type="region of interest" description="Disordered" evidence="1">
    <location>
        <begin position="617"/>
        <end position="646"/>
    </location>
</feature>
<proteinExistence type="predicted"/>
<evidence type="ECO:0000256" key="2">
    <source>
        <dbReference type="SAM" id="SignalP"/>
    </source>
</evidence>
<evidence type="ECO:0000256" key="1">
    <source>
        <dbReference type="SAM" id="MobiDB-lite"/>
    </source>
</evidence>
<dbReference type="InterPro" id="IPR018247">
    <property type="entry name" value="EF_Hand_1_Ca_BS"/>
</dbReference>
<feature type="compositionally biased region" description="Low complexity" evidence="1">
    <location>
        <begin position="617"/>
        <end position="645"/>
    </location>
</feature>
<dbReference type="OrthoDB" id="1814938at2"/>
<name>A0A315XY76_RUMFL</name>
<dbReference type="Gene3D" id="2.60.40.680">
    <property type="match status" value="2"/>
</dbReference>
<sequence length="727" mass="76368">MKKLISAVTSLCMAATMVSAVVPATVGAADATKGFSIKTYNPDKPGISDGSSKVTVTKDQLANGDYTFPAAVYLTEATNGGTGSFSLNLSTNSPDIKFNLKSPNQSYFDEEKTFTISSGEAKTDCYISFGGKYDKVNGYDSAGRYVFGVDESQSKAGTDNYFLGLAWNNDGEQYKWAGTKSDDFPVYVFDVTVPKGTPAGTYDIDFLHYDTDDRADVTVMTPLVEAYRASDSDPAAKYSIEDSNLTLNKMTIEVQGDGPVATTTTTQAQPQPTTTTTTQVTPPVGNADFNFSIVDENGQSTAKVKAGQEVLVNVNVNAGSNTCAGMDAQFDLGGLDMTTVVNKSKALGNAKVKDNKTEGRISIIATDEVTGDPVAVKNGSAAVQFYVTIPQDAANGKEYEIGMVNSELKIFKEGGSGDKYTGAWTPLKLVVDNGDEPVTTQDQPQPTTTTTTVTTSVANADFNFSIVDENGQSAANVNPGQEVLVNVNVNAGSNTCAGMDAQFDLGGLDMETVVNKSKALGNAKVKDNKAEGRISIIATDEVTGDPVAVKNGSAAVQFYVTIPQDAAAGTTYKIDMVASELKIFKEGGSGDKYTGAWTPLTLTVGAPVTSTTTNVTTTTTTVTTTTTTVTEPQPTTTTTNPNPGTKLVPTWGDVNCDGSVNVADVVVLNRYLNNPTYPVSDQGKVNGDVLDPQDKTGAAVDPAGVRLTAADSETILKSIVELVTLPQ</sequence>
<dbReference type="Proteomes" id="UP000245720">
    <property type="component" value="Unassembled WGS sequence"/>
</dbReference>
<dbReference type="Gene3D" id="1.10.1330.10">
    <property type="entry name" value="Dockerin domain"/>
    <property type="match status" value="1"/>
</dbReference>
<feature type="domain" description="Dockerin" evidence="3">
    <location>
        <begin position="647"/>
        <end position="727"/>
    </location>
</feature>
<feature type="chain" id="PRO_5016377146" description="Dockerin domain-containing protein" evidence="2">
    <location>
        <begin position="29"/>
        <end position="727"/>
    </location>
</feature>
<protein>
    <recommendedName>
        <fullName evidence="3">Dockerin domain-containing protein</fullName>
    </recommendedName>
</protein>
<dbReference type="PROSITE" id="PS00018">
    <property type="entry name" value="EF_HAND_1"/>
    <property type="match status" value="1"/>
</dbReference>
<dbReference type="AlphaFoldDB" id="A0A315XY76"/>
<dbReference type="EMBL" id="QGDI01000006">
    <property type="protein sequence ID" value="PWJ12560.1"/>
    <property type="molecule type" value="Genomic_DNA"/>
</dbReference>
<dbReference type="CDD" id="cd14256">
    <property type="entry name" value="Dockerin_I"/>
    <property type="match status" value="1"/>
</dbReference>